<proteinExistence type="predicted"/>
<gene>
    <name evidence="1" type="ORF">PISMIDRAFT_12613</name>
</gene>
<dbReference type="STRING" id="765257.A0A0C9Z4D3"/>
<dbReference type="AlphaFoldDB" id="A0A0C9Z4D3"/>
<reference evidence="2" key="2">
    <citation type="submission" date="2015-01" db="EMBL/GenBank/DDBJ databases">
        <title>Evolutionary Origins and Diversification of the Mycorrhizal Mutualists.</title>
        <authorList>
            <consortium name="DOE Joint Genome Institute"/>
            <consortium name="Mycorrhizal Genomics Consortium"/>
            <person name="Kohler A."/>
            <person name="Kuo A."/>
            <person name="Nagy L.G."/>
            <person name="Floudas D."/>
            <person name="Copeland A."/>
            <person name="Barry K.W."/>
            <person name="Cichocki N."/>
            <person name="Veneault-Fourrey C."/>
            <person name="LaButti K."/>
            <person name="Lindquist E.A."/>
            <person name="Lipzen A."/>
            <person name="Lundell T."/>
            <person name="Morin E."/>
            <person name="Murat C."/>
            <person name="Riley R."/>
            <person name="Ohm R."/>
            <person name="Sun H."/>
            <person name="Tunlid A."/>
            <person name="Henrissat B."/>
            <person name="Grigoriev I.V."/>
            <person name="Hibbett D.S."/>
            <person name="Martin F."/>
        </authorList>
    </citation>
    <scope>NUCLEOTIDE SEQUENCE [LARGE SCALE GENOMIC DNA]</scope>
    <source>
        <strain evidence="2">441</strain>
    </source>
</reference>
<dbReference type="OrthoDB" id="2682511at2759"/>
<protein>
    <submittedName>
        <fullName evidence="1">Unplaced genomic scaffold scaffold_73, whole genome shotgun sequence</fullName>
    </submittedName>
</protein>
<reference evidence="1 2" key="1">
    <citation type="submission" date="2014-04" db="EMBL/GenBank/DDBJ databases">
        <authorList>
            <consortium name="DOE Joint Genome Institute"/>
            <person name="Kuo A."/>
            <person name="Kohler A."/>
            <person name="Costa M.D."/>
            <person name="Nagy L.G."/>
            <person name="Floudas D."/>
            <person name="Copeland A."/>
            <person name="Barry K.W."/>
            <person name="Cichocki N."/>
            <person name="Veneault-Fourrey C."/>
            <person name="LaButti K."/>
            <person name="Lindquist E.A."/>
            <person name="Lipzen A."/>
            <person name="Lundell T."/>
            <person name="Morin E."/>
            <person name="Murat C."/>
            <person name="Sun H."/>
            <person name="Tunlid A."/>
            <person name="Henrissat B."/>
            <person name="Grigoriev I.V."/>
            <person name="Hibbett D.S."/>
            <person name="Martin F."/>
            <person name="Nordberg H.P."/>
            <person name="Cantor M.N."/>
            <person name="Hua S.X."/>
        </authorList>
    </citation>
    <scope>NUCLEOTIDE SEQUENCE [LARGE SCALE GENOMIC DNA]</scope>
    <source>
        <strain evidence="1 2">441</strain>
    </source>
</reference>
<evidence type="ECO:0000313" key="1">
    <source>
        <dbReference type="EMBL" id="KIK20989.1"/>
    </source>
</evidence>
<evidence type="ECO:0000313" key="2">
    <source>
        <dbReference type="Proteomes" id="UP000054018"/>
    </source>
</evidence>
<keyword evidence="2" id="KW-1185">Reference proteome</keyword>
<sequence length="185" mass="21137">MPADDVESLFYVLIWILVLYDGLLGWEQQGFDFESLILGQWSKGAIQNLWNAKNSKSSFIVFEDHHPLQKCMSPYFSDLIPLADDWWQTFQKAFVDKKVVDIGSLLDITNVFLSKMPPEEPPKIMNECLMKQAEKDTLHMPIPTTSVRHTIQPVSGKKHICDDAIWSAGDLPLTQLSKCPKEFIP</sequence>
<dbReference type="HOGENOM" id="CLU_1541013_0_0_1"/>
<organism evidence="1 2">
    <name type="scientific">Pisolithus microcarpus 441</name>
    <dbReference type="NCBI Taxonomy" id="765257"/>
    <lineage>
        <taxon>Eukaryota</taxon>
        <taxon>Fungi</taxon>
        <taxon>Dikarya</taxon>
        <taxon>Basidiomycota</taxon>
        <taxon>Agaricomycotina</taxon>
        <taxon>Agaricomycetes</taxon>
        <taxon>Agaricomycetidae</taxon>
        <taxon>Boletales</taxon>
        <taxon>Sclerodermatineae</taxon>
        <taxon>Pisolithaceae</taxon>
        <taxon>Pisolithus</taxon>
    </lineage>
</organism>
<dbReference type="EMBL" id="KN833757">
    <property type="protein sequence ID" value="KIK20989.1"/>
    <property type="molecule type" value="Genomic_DNA"/>
</dbReference>
<name>A0A0C9Z4D3_9AGAM</name>
<dbReference type="Proteomes" id="UP000054018">
    <property type="component" value="Unassembled WGS sequence"/>
</dbReference>
<accession>A0A0C9Z4D3</accession>